<evidence type="ECO:0000313" key="3">
    <source>
        <dbReference type="Proteomes" id="UP000092583"/>
    </source>
</evidence>
<dbReference type="OrthoDB" id="10594341at2759"/>
<accession>A0A1B9IPN3</accession>
<proteinExistence type="predicted"/>
<dbReference type="Proteomes" id="UP000092583">
    <property type="component" value="Unassembled WGS sequence"/>
</dbReference>
<name>A0A1B9IPN3_9TREE</name>
<feature type="compositionally biased region" description="Basic and acidic residues" evidence="1">
    <location>
        <begin position="17"/>
        <end position="35"/>
    </location>
</feature>
<keyword evidence="3" id="KW-1185">Reference proteome</keyword>
<reference evidence="3" key="2">
    <citation type="submission" date="2013-12" db="EMBL/GenBank/DDBJ databases">
        <title>Evolution of pathogenesis and genome organization in the Tremellales.</title>
        <authorList>
            <person name="Cuomo C."/>
            <person name="Litvintseva A."/>
            <person name="Heitman J."/>
            <person name="Chen Y."/>
            <person name="Sun S."/>
            <person name="Springer D."/>
            <person name="Dromer F."/>
            <person name="Young S."/>
            <person name="Zeng Q."/>
            <person name="Chapman S."/>
            <person name="Gujja S."/>
            <person name="Saif S."/>
            <person name="Birren B."/>
        </authorList>
    </citation>
    <scope>NUCLEOTIDE SEQUENCE [LARGE SCALE GENOMIC DNA]</scope>
    <source>
        <strain evidence="3">CBS 10435</strain>
    </source>
</reference>
<feature type="region of interest" description="Disordered" evidence="1">
    <location>
        <begin position="1"/>
        <end position="51"/>
    </location>
</feature>
<evidence type="ECO:0000313" key="2">
    <source>
        <dbReference type="EMBL" id="OCF57467.1"/>
    </source>
</evidence>
<dbReference type="AlphaFoldDB" id="A0A1B9IPN3"/>
<sequence>MSLTSPHPTYLPISHSPTHEINGEEEEQGRGREKSSPTGNGGGGVERRPTGVRKEYTVAFVPCSENPCNVEEGQRISCFFFGGRMNNSVEWFIVTFTAL</sequence>
<evidence type="ECO:0000256" key="1">
    <source>
        <dbReference type="SAM" id="MobiDB-lite"/>
    </source>
</evidence>
<reference evidence="2 3" key="1">
    <citation type="submission" date="2013-07" db="EMBL/GenBank/DDBJ databases">
        <title>The Genome Sequence of Kwoniella mangroviensis CBS10435.</title>
        <authorList>
            <consortium name="The Broad Institute Genome Sequencing Platform"/>
            <person name="Cuomo C."/>
            <person name="Litvintseva A."/>
            <person name="Chen Y."/>
            <person name="Heitman J."/>
            <person name="Sun S."/>
            <person name="Springer D."/>
            <person name="Dromer F."/>
            <person name="Young S.K."/>
            <person name="Zeng Q."/>
            <person name="Gargeya S."/>
            <person name="Fitzgerald M."/>
            <person name="Abouelleil A."/>
            <person name="Alvarado L."/>
            <person name="Berlin A.M."/>
            <person name="Chapman S.B."/>
            <person name="Dewar J."/>
            <person name="Goldberg J."/>
            <person name="Griggs A."/>
            <person name="Gujja S."/>
            <person name="Hansen M."/>
            <person name="Howarth C."/>
            <person name="Imamovic A."/>
            <person name="Larimer J."/>
            <person name="McCowan C."/>
            <person name="Murphy C."/>
            <person name="Pearson M."/>
            <person name="Priest M."/>
            <person name="Roberts A."/>
            <person name="Saif S."/>
            <person name="Shea T."/>
            <person name="Sykes S."/>
            <person name="Wortman J."/>
            <person name="Nusbaum C."/>
            <person name="Birren B."/>
        </authorList>
    </citation>
    <scope>NUCLEOTIDE SEQUENCE [LARGE SCALE GENOMIC DNA]</scope>
    <source>
        <strain evidence="2 3">CBS 10435</strain>
    </source>
</reference>
<protein>
    <submittedName>
        <fullName evidence="2">Uncharacterized protein</fullName>
    </submittedName>
</protein>
<gene>
    <name evidence="2" type="ORF">L486_04925</name>
</gene>
<organism evidence="2 3">
    <name type="scientific">Kwoniella mangroviensis CBS 10435</name>
    <dbReference type="NCBI Taxonomy" id="1331196"/>
    <lineage>
        <taxon>Eukaryota</taxon>
        <taxon>Fungi</taxon>
        <taxon>Dikarya</taxon>
        <taxon>Basidiomycota</taxon>
        <taxon>Agaricomycotina</taxon>
        <taxon>Tremellomycetes</taxon>
        <taxon>Tremellales</taxon>
        <taxon>Cryptococcaceae</taxon>
        <taxon>Kwoniella</taxon>
    </lineage>
</organism>
<dbReference type="EMBL" id="KI669463">
    <property type="protein sequence ID" value="OCF57467.1"/>
    <property type="molecule type" value="Genomic_DNA"/>
</dbReference>